<dbReference type="GeneID" id="84579169"/>
<protein>
    <submittedName>
        <fullName evidence="2">ABC transporter permease</fullName>
    </submittedName>
</protein>
<feature type="domain" description="SUF system FeS cluster assembly SufBD core" evidence="1">
    <location>
        <begin position="92"/>
        <end position="319"/>
    </location>
</feature>
<organism evidence="2 3">
    <name type="scientific">Anaerococcus hydrogenalis</name>
    <dbReference type="NCBI Taxonomy" id="33029"/>
    <lineage>
        <taxon>Bacteria</taxon>
        <taxon>Bacillati</taxon>
        <taxon>Bacillota</taxon>
        <taxon>Tissierellia</taxon>
        <taxon>Tissierellales</taxon>
        <taxon>Peptoniphilaceae</taxon>
        <taxon>Anaerococcus</taxon>
    </lineage>
</organism>
<dbReference type="PANTHER" id="PTHR43575:SF1">
    <property type="entry name" value="PROTEIN ABCI7, CHLOROPLASTIC"/>
    <property type="match status" value="1"/>
</dbReference>
<dbReference type="AlphaFoldDB" id="A0A2N6UH62"/>
<dbReference type="SUPFAM" id="SSF101960">
    <property type="entry name" value="Stabilizer of iron transporter SufD"/>
    <property type="match status" value="1"/>
</dbReference>
<evidence type="ECO:0000259" key="1">
    <source>
        <dbReference type="Pfam" id="PF01458"/>
    </source>
</evidence>
<comment type="caution">
    <text evidence="2">The sequence shown here is derived from an EMBL/GenBank/DDBJ whole genome shotgun (WGS) entry which is preliminary data.</text>
</comment>
<accession>A0A2N6UH62</accession>
<sequence>MEKVNVMREPTWSYTKLNYSEKAPSLNEKIGYKNLESSNKENKSLDEIFKEKNYGLSKAFLDENKKFNNLDIYRDIDGEKDLEFINLNLDQKSKQLVNKIDINAKKGSKSSFLVNFSQSEGNSSYLNSLIRVNLEEDSSVKLVVVVDLLENSLNLQQISSIIGDRANFDISYIELGADKSYVNIRNFLDGEESNLEENGIYFKENDDFLDIGAFNDHKAKITKSNCLFNGALKGKAEKRWKGVVDLKRGCEHADGKIGDYAVMLSPDAINRSAPVLLNEEKDVSGEHAASVGRFDKAMLFYIMSRGFSKRKAESLMLEANFAPTIDKIDHEELREKVRYKVHAMNTRG</sequence>
<dbReference type="RefSeq" id="WP_102198442.1">
    <property type="nucleotide sequence ID" value="NZ_PNHP01000006.1"/>
</dbReference>
<dbReference type="InterPro" id="IPR000825">
    <property type="entry name" value="SUF_FeS_clus_asmbl_SufBD_core"/>
</dbReference>
<name>A0A2N6UH62_9FIRM</name>
<evidence type="ECO:0000313" key="2">
    <source>
        <dbReference type="EMBL" id="PMC80949.1"/>
    </source>
</evidence>
<proteinExistence type="predicted"/>
<dbReference type="Pfam" id="PF01458">
    <property type="entry name" value="SUFBD_core"/>
    <property type="match status" value="1"/>
</dbReference>
<dbReference type="PANTHER" id="PTHR43575">
    <property type="entry name" value="PROTEIN ABCI7, CHLOROPLASTIC"/>
    <property type="match status" value="1"/>
</dbReference>
<dbReference type="InterPro" id="IPR055346">
    <property type="entry name" value="Fe-S_cluster_assembly_SufBD"/>
</dbReference>
<evidence type="ECO:0000313" key="3">
    <source>
        <dbReference type="Proteomes" id="UP000235658"/>
    </source>
</evidence>
<dbReference type="GO" id="GO:0016226">
    <property type="term" value="P:iron-sulfur cluster assembly"/>
    <property type="evidence" value="ECO:0007669"/>
    <property type="project" value="InterPro"/>
</dbReference>
<dbReference type="InterPro" id="IPR037284">
    <property type="entry name" value="SUF_FeS_clus_asmbl_SufBD_sf"/>
</dbReference>
<dbReference type="Proteomes" id="UP000235658">
    <property type="component" value="Unassembled WGS sequence"/>
</dbReference>
<reference evidence="2 3" key="1">
    <citation type="submission" date="2017-09" db="EMBL/GenBank/DDBJ databases">
        <title>Bacterial strain isolated from the female urinary microbiota.</title>
        <authorList>
            <person name="Thomas-White K."/>
            <person name="Kumar N."/>
            <person name="Forster S."/>
            <person name="Putonti C."/>
            <person name="Lawley T."/>
            <person name="Wolfe A.J."/>
        </authorList>
    </citation>
    <scope>NUCLEOTIDE SEQUENCE [LARGE SCALE GENOMIC DNA]</scope>
    <source>
        <strain evidence="2 3">UMB0204</strain>
    </source>
</reference>
<dbReference type="EMBL" id="PNHP01000006">
    <property type="protein sequence ID" value="PMC80949.1"/>
    <property type="molecule type" value="Genomic_DNA"/>
</dbReference>
<gene>
    <name evidence="2" type="ORF">CJ192_08230</name>
</gene>